<dbReference type="RefSeq" id="WP_090247765.1">
    <property type="nucleotide sequence ID" value="NZ_FMTL01000001.1"/>
</dbReference>
<dbReference type="EMBL" id="FMTL01000001">
    <property type="protein sequence ID" value="SCW29645.1"/>
    <property type="molecule type" value="Genomic_DNA"/>
</dbReference>
<reference evidence="3 4" key="1">
    <citation type="submission" date="2016-10" db="EMBL/GenBank/DDBJ databases">
        <authorList>
            <person name="Varghese N."/>
            <person name="Submissions S."/>
        </authorList>
    </citation>
    <scope>NUCLEOTIDE SEQUENCE [LARGE SCALE GENOMIC DNA]</scope>
    <source>
        <strain evidence="3 4">DSM 17833</strain>
    </source>
</reference>
<gene>
    <name evidence="3" type="ORF">SAMN05216370_0213</name>
</gene>
<proteinExistence type="predicted"/>
<keyword evidence="2" id="KW-0812">Transmembrane</keyword>
<protein>
    <submittedName>
        <fullName evidence="3">Uncharacterized protein</fullName>
    </submittedName>
</protein>
<keyword evidence="4" id="KW-1185">Reference proteome</keyword>
<feature type="region of interest" description="Disordered" evidence="1">
    <location>
        <begin position="65"/>
        <end position="103"/>
    </location>
</feature>
<dbReference type="AlphaFoldDB" id="A0AB37Z2F6"/>
<keyword evidence="2" id="KW-1133">Transmembrane helix</keyword>
<evidence type="ECO:0000313" key="4">
    <source>
        <dbReference type="Proteomes" id="UP000242418"/>
    </source>
</evidence>
<evidence type="ECO:0000256" key="1">
    <source>
        <dbReference type="SAM" id="MobiDB-lite"/>
    </source>
</evidence>
<evidence type="ECO:0000313" key="3">
    <source>
        <dbReference type="EMBL" id="SCW29645.1"/>
    </source>
</evidence>
<dbReference type="Proteomes" id="UP000242418">
    <property type="component" value="Unassembled WGS sequence"/>
</dbReference>
<name>A0AB37Z2F6_9PSED</name>
<accession>A0AB37Z2F6</accession>
<keyword evidence="2" id="KW-0472">Membrane</keyword>
<evidence type="ECO:0000256" key="2">
    <source>
        <dbReference type="SAM" id="Phobius"/>
    </source>
</evidence>
<comment type="caution">
    <text evidence="3">The sequence shown here is derived from an EMBL/GenBank/DDBJ whole genome shotgun (WGS) entry which is preliminary data.</text>
</comment>
<organism evidence="3 4">
    <name type="scientific">Pseudomonas peli</name>
    <dbReference type="NCBI Taxonomy" id="592361"/>
    <lineage>
        <taxon>Bacteria</taxon>
        <taxon>Pseudomonadati</taxon>
        <taxon>Pseudomonadota</taxon>
        <taxon>Gammaproteobacteria</taxon>
        <taxon>Pseudomonadales</taxon>
        <taxon>Pseudomonadaceae</taxon>
        <taxon>Pseudomonas</taxon>
    </lineage>
</organism>
<feature type="transmembrane region" description="Helical" evidence="2">
    <location>
        <begin position="12"/>
        <end position="35"/>
    </location>
</feature>
<sequence length="103" mass="10830">MNVSFRAGRYLVALLWSWSLPAFIGAVVGFLFATWQVLEVLKASDELLFDALDASITRVAESCAIPPDPPDLLSPPVSVTGQRLNPGQPTHSPPVAGAGGETG</sequence>
<feature type="compositionally biased region" description="Polar residues" evidence="1">
    <location>
        <begin position="80"/>
        <end position="90"/>
    </location>
</feature>